<comment type="caution">
    <text evidence="12">The sequence shown here is derived from an EMBL/GenBank/DDBJ whole genome shotgun (WGS) entry which is preliminary data.</text>
</comment>
<feature type="domain" description="Sec23/Sec24 beta-sandwich" evidence="11">
    <location>
        <begin position="55"/>
        <end position="138"/>
    </location>
</feature>
<evidence type="ECO:0000256" key="5">
    <source>
        <dbReference type="ARBA" id="ARBA00023034"/>
    </source>
</evidence>
<keyword evidence="3" id="KW-0256">Endoplasmic reticulum</keyword>
<dbReference type="Proteomes" id="UP001165063">
    <property type="component" value="Unassembled WGS sequence"/>
</dbReference>
<dbReference type="InterPro" id="IPR036175">
    <property type="entry name" value="Sec23/24_helical_dom_sf"/>
</dbReference>
<dbReference type="Gene3D" id="1.20.120.730">
    <property type="entry name" value="Sec23/Sec24 helical domain"/>
    <property type="match status" value="1"/>
</dbReference>
<dbReference type="GO" id="GO:0008270">
    <property type="term" value="F:zinc ion binding"/>
    <property type="evidence" value="ECO:0007669"/>
    <property type="project" value="TreeGrafter"/>
</dbReference>
<dbReference type="Pfam" id="PF04815">
    <property type="entry name" value="Sec23_helical"/>
    <property type="match status" value="1"/>
</dbReference>
<dbReference type="GO" id="GO:0006886">
    <property type="term" value="P:intracellular protein transport"/>
    <property type="evidence" value="ECO:0007669"/>
    <property type="project" value="InterPro"/>
</dbReference>
<evidence type="ECO:0000313" key="13">
    <source>
        <dbReference type="Proteomes" id="UP001165063"/>
    </source>
</evidence>
<dbReference type="InterPro" id="IPR006896">
    <property type="entry name" value="Sec23/24_trunk_dom"/>
</dbReference>
<dbReference type="InterPro" id="IPR036180">
    <property type="entry name" value="Gelsolin-like_dom_sf"/>
</dbReference>
<comment type="subcellular location">
    <subcellularLocation>
        <location evidence="2">Endoplasmic reticulum membrane</location>
        <topology evidence="2">Peripheral membrane protein</topology>
        <orientation evidence="2">Cytoplasmic side</orientation>
    </subcellularLocation>
    <subcellularLocation>
        <location evidence="1">Golgi apparatus membrane</location>
        <topology evidence="1">Peripheral membrane protein</topology>
        <orientation evidence="1">Cytoplasmic side</orientation>
    </subcellularLocation>
</comment>
<dbReference type="Pfam" id="PF08033">
    <property type="entry name" value="Sec23_BS"/>
    <property type="match status" value="1"/>
</dbReference>
<dbReference type="GO" id="GO:0005789">
    <property type="term" value="C:endoplasmic reticulum membrane"/>
    <property type="evidence" value="ECO:0007669"/>
    <property type="project" value="UniProtKB-SubCell"/>
</dbReference>
<dbReference type="SUPFAM" id="SSF81995">
    <property type="entry name" value="beta-sandwich domain of Sec23/24"/>
    <property type="match status" value="1"/>
</dbReference>
<dbReference type="EMBL" id="BSXU01003040">
    <property type="protein sequence ID" value="GMG39601.1"/>
    <property type="molecule type" value="Genomic_DNA"/>
</dbReference>
<dbReference type="AlphaFoldDB" id="A0A9W6Z0Z5"/>
<dbReference type="SUPFAM" id="SSF53300">
    <property type="entry name" value="vWA-like"/>
    <property type="match status" value="1"/>
</dbReference>
<feature type="domain" description="Gelsolin-like" evidence="8">
    <location>
        <begin position="289"/>
        <end position="355"/>
    </location>
</feature>
<sequence>MFLSSSSYQDVATLANLPRYTAGQTHFYPAWSASNSEDVTKLTKEVSNHLAMEVGLEGVLRIRGSNGLKMNAFYGNFFNRSSDLCALPSMPRDQGYVTEVGIEEYISKPYVYFQAAFLHTSCHGQRRIRVLTLALPTSKDLKDVYASADQLAITNYLSHKAIEKCLSSSLDDARDLLNKHLIDILNMYKKEIVPGNLGSSSPLQICTNLRMLPLLLHSLSKNIAFRGGRVPSDHRSAALNKLSTAPLDRLINFIYPTVYALHTMDDDCGLPYEGEDDLYSFPPRLRGEIVLPDSINASFQSLDRFGLYLINNTSELFLYIGGDAVPELVRDVFGVNSLAEVQVGKTDLPELDNEFNIKIRNVINKVREGDDTISYLSLYVVIGPATNESTAAYAANRDIMPLRIWCLSDLVEDRGAGGVAYKEYLGQLRDKISN</sequence>
<evidence type="ECO:0000259" key="11">
    <source>
        <dbReference type="Pfam" id="PF08033"/>
    </source>
</evidence>
<organism evidence="12 13">
    <name type="scientific">Ambrosiozyma monospora</name>
    <name type="common">Yeast</name>
    <name type="synonym">Endomycopsis monosporus</name>
    <dbReference type="NCBI Taxonomy" id="43982"/>
    <lineage>
        <taxon>Eukaryota</taxon>
        <taxon>Fungi</taxon>
        <taxon>Dikarya</taxon>
        <taxon>Ascomycota</taxon>
        <taxon>Saccharomycotina</taxon>
        <taxon>Pichiomycetes</taxon>
        <taxon>Pichiales</taxon>
        <taxon>Pichiaceae</taxon>
        <taxon>Ambrosiozyma</taxon>
    </lineage>
</organism>
<comment type="function">
    <text evidence="7">Component of the coat protein complex II (COPII) which promotes the formation of transport vesicles from the endoplasmic reticulum (ER). The coat has two main functions, the physical deformation of the endoplasmic reticulum membrane into vesicles and the selection of cargo molecules.</text>
</comment>
<dbReference type="GO" id="GO:0000139">
    <property type="term" value="C:Golgi membrane"/>
    <property type="evidence" value="ECO:0007669"/>
    <property type="project" value="UniProtKB-SubCell"/>
</dbReference>
<dbReference type="Pfam" id="PF00626">
    <property type="entry name" value="Gelsolin"/>
    <property type="match status" value="1"/>
</dbReference>
<dbReference type="Gene3D" id="3.40.20.10">
    <property type="entry name" value="Severin"/>
    <property type="match status" value="1"/>
</dbReference>
<dbReference type="GO" id="GO:0070971">
    <property type="term" value="C:endoplasmic reticulum exit site"/>
    <property type="evidence" value="ECO:0007669"/>
    <property type="project" value="TreeGrafter"/>
</dbReference>
<evidence type="ECO:0000313" key="12">
    <source>
        <dbReference type="EMBL" id="GMG39601.1"/>
    </source>
</evidence>
<reference evidence="12" key="1">
    <citation type="submission" date="2023-04" db="EMBL/GenBank/DDBJ databases">
        <title>Ambrosiozyma monospora NBRC 1965.</title>
        <authorList>
            <person name="Ichikawa N."/>
            <person name="Sato H."/>
            <person name="Tonouchi N."/>
        </authorList>
    </citation>
    <scope>NUCLEOTIDE SEQUENCE</scope>
    <source>
        <strain evidence="12">NBRC 1965</strain>
    </source>
</reference>
<evidence type="ECO:0000256" key="1">
    <source>
        <dbReference type="ARBA" id="ARBA00004255"/>
    </source>
</evidence>
<proteinExistence type="predicted"/>
<evidence type="ECO:0000259" key="8">
    <source>
        <dbReference type="Pfam" id="PF00626"/>
    </source>
</evidence>
<dbReference type="SUPFAM" id="SSF81811">
    <property type="entry name" value="Helical domain of Sec23/24"/>
    <property type="match status" value="1"/>
</dbReference>
<evidence type="ECO:0000256" key="4">
    <source>
        <dbReference type="ARBA" id="ARBA00022892"/>
    </source>
</evidence>
<dbReference type="GO" id="GO:0030127">
    <property type="term" value="C:COPII vesicle coat"/>
    <property type="evidence" value="ECO:0007669"/>
    <property type="project" value="InterPro"/>
</dbReference>
<accession>A0A9W6Z0Z5</accession>
<evidence type="ECO:0000256" key="3">
    <source>
        <dbReference type="ARBA" id="ARBA00022824"/>
    </source>
</evidence>
<evidence type="ECO:0000259" key="9">
    <source>
        <dbReference type="Pfam" id="PF04811"/>
    </source>
</evidence>
<dbReference type="GO" id="GO:0000149">
    <property type="term" value="F:SNARE binding"/>
    <property type="evidence" value="ECO:0007669"/>
    <property type="project" value="TreeGrafter"/>
</dbReference>
<dbReference type="PANTHER" id="PTHR13803:SF39">
    <property type="entry name" value="SECRETORY 24AB, ISOFORM A"/>
    <property type="match status" value="1"/>
</dbReference>
<evidence type="ECO:0000256" key="7">
    <source>
        <dbReference type="ARBA" id="ARBA00025471"/>
    </source>
</evidence>
<dbReference type="OrthoDB" id="49016at2759"/>
<feature type="domain" description="Sec23/Sec24 trunk" evidence="9">
    <location>
        <begin position="1"/>
        <end position="49"/>
    </location>
</feature>
<evidence type="ECO:0000256" key="2">
    <source>
        <dbReference type="ARBA" id="ARBA00004397"/>
    </source>
</evidence>
<gene>
    <name evidence="12" type="ORF">Amon01_000547300</name>
</gene>
<keyword evidence="4" id="KW-0813">Transport</keyword>
<dbReference type="InterPro" id="IPR006900">
    <property type="entry name" value="Sec23/24_helical_dom"/>
</dbReference>
<protein>
    <submittedName>
        <fullName evidence="12">Unnamed protein product</fullName>
    </submittedName>
</protein>
<dbReference type="InterPro" id="IPR029006">
    <property type="entry name" value="ADF-H/Gelsolin-like_dom_sf"/>
</dbReference>
<evidence type="ECO:0000256" key="6">
    <source>
        <dbReference type="ARBA" id="ARBA00023136"/>
    </source>
</evidence>
<dbReference type="GO" id="GO:0090110">
    <property type="term" value="P:COPII-coated vesicle cargo loading"/>
    <property type="evidence" value="ECO:0007669"/>
    <property type="project" value="TreeGrafter"/>
</dbReference>
<dbReference type="Pfam" id="PF04811">
    <property type="entry name" value="Sec23_trunk"/>
    <property type="match status" value="1"/>
</dbReference>
<keyword evidence="13" id="KW-1185">Reference proteome</keyword>
<dbReference type="InterPro" id="IPR012990">
    <property type="entry name" value="Beta-sandwich_Sec23_24"/>
</dbReference>
<dbReference type="InterPro" id="IPR007123">
    <property type="entry name" value="Gelsolin-like_dom"/>
</dbReference>
<evidence type="ECO:0000259" key="10">
    <source>
        <dbReference type="Pfam" id="PF04815"/>
    </source>
</evidence>
<dbReference type="InterPro" id="IPR050550">
    <property type="entry name" value="SEC23_SEC24_subfamily"/>
</dbReference>
<feature type="domain" description="Sec23/Sec24 helical" evidence="10">
    <location>
        <begin position="149"/>
        <end position="251"/>
    </location>
</feature>
<keyword evidence="6" id="KW-0472">Membrane</keyword>
<name>A0A9W6Z0Z5_AMBMO</name>
<dbReference type="SUPFAM" id="SSF82754">
    <property type="entry name" value="C-terminal, gelsolin-like domain of Sec23/24"/>
    <property type="match status" value="1"/>
</dbReference>
<keyword evidence="5" id="KW-0333">Golgi apparatus</keyword>
<keyword evidence="4" id="KW-0931">ER-Golgi transport</keyword>
<dbReference type="PANTHER" id="PTHR13803">
    <property type="entry name" value="SEC24-RELATED PROTEIN"/>
    <property type="match status" value="1"/>
</dbReference>
<dbReference type="InterPro" id="IPR036465">
    <property type="entry name" value="vWFA_dom_sf"/>
</dbReference>
<dbReference type="Gene3D" id="2.60.40.1670">
    <property type="entry name" value="beta-sandwich domain of Sec23/24"/>
    <property type="match status" value="1"/>
</dbReference>